<feature type="domain" description="G-protein coupled receptors family 1 profile" evidence="11">
    <location>
        <begin position="41"/>
        <end position="260"/>
    </location>
</feature>
<keyword evidence="7" id="KW-0472">Membrane</keyword>
<dbReference type="PROSITE" id="PS50026">
    <property type="entry name" value="EGF_3"/>
    <property type="match status" value="1"/>
</dbReference>
<keyword evidence="3" id="KW-0812">Transmembrane</keyword>
<proteinExistence type="predicted"/>
<evidence type="ECO:0000256" key="5">
    <source>
        <dbReference type="ARBA" id="ARBA00022737"/>
    </source>
</evidence>
<gene>
    <name evidence="12" type="ORF">CGI_10014305</name>
</gene>
<dbReference type="SUPFAM" id="SSF57196">
    <property type="entry name" value="EGF/Laminin"/>
    <property type="match status" value="1"/>
</dbReference>
<dbReference type="InParanoid" id="K1QQ58"/>
<dbReference type="PROSITE" id="PS00022">
    <property type="entry name" value="EGF_1"/>
    <property type="match status" value="1"/>
</dbReference>
<dbReference type="CDD" id="cd00054">
    <property type="entry name" value="EGF_CA"/>
    <property type="match status" value="1"/>
</dbReference>
<dbReference type="PROSITE" id="PS01187">
    <property type="entry name" value="EGF_CA"/>
    <property type="match status" value="1"/>
</dbReference>
<dbReference type="CDD" id="cd00637">
    <property type="entry name" value="7tm_classA_rhodopsin-like"/>
    <property type="match status" value="1"/>
</dbReference>
<comment type="subcellular location">
    <subcellularLocation>
        <location evidence="1">Membrane</location>
    </subcellularLocation>
</comment>
<protein>
    <submittedName>
        <fullName evidence="12">Monoacylglycerol lipase ABHD12</fullName>
    </submittedName>
</protein>
<dbReference type="PROSITE" id="PS50262">
    <property type="entry name" value="G_PROTEIN_RECEP_F1_2"/>
    <property type="match status" value="1"/>
</dbReference>
<sequence length="1045" mass="116156">MELELNWTETDRLTLWDETRFKSFIPATIFLLLCAVVGVFGNGVVIYVYGFRLPRKYEGRYFIPYLALADLLAVVISVELHTLNNFFPVTFKMETLCKWNFVCGFFVNAFASNLLLIIAVQRYLKVCKPFGGQMTLFWRRFSLCLTFGVTAIFVVPTYFTYGLETVYNKELNVTGTACRRLASTTRTLSLIRSATYVLLGLVGGIVLIVLYTMIAKVIYQQNNQNKGDSSKKKTNLSLMFMIITILFFVLYLPRMITSILEKILINGVLQNVDLSSGAADFLEVTVTKETDSKGVSTWKMIFSGGLTAGVQLTNKMFQLVISASASYRTQFEGQNTENNTLFTYGGSASNANWTSHIDTSYTPVFFNANLTVMFPDPSKRSTAISTCNSGKSTDSDPEKRKECYFDFKVTENAALAASTSDTKTALAETQSALANYPPEIKNGNVTIEVTVGGNYSLVLNAVDENEGDTIFFLLNSDAPSGVTVNNATKTLTWVGVPDSNSMSIKITVSDGKAQSLWTPKIKLCKCKNGATCGFGVESSEQFFIVPCTCVKGYDGTYCENDEDGCASRPCWPGVDCTDVLARDLSTTPAGFTCGSCPSHLDGDGITCSDNDECQLKTDNCDKATTTCTNTVGSFTCECKKGYTRESATQCTGHWPRIYVSLKLPVFDAVVKTTKYLVLSLFLIYVVFPSVMKIYPRIQEKLIFLNFVCWPPFMDVTKPDELGLTGVRNFYLDVDEEITIGAWHLLPKSLIRNETLDFESKLSSGHPIFLYLHGSTGTRGGWHRVQLMKLLTSLDFHVVTIDYRGYADSTGHPSEDGVVDDSHFMYRWIKERSGASQVVLWGHSLGAAITTKLAKRLCEEGVDPHGVILESPFNNIRDAALSHPFAAPFQHIPFYKKLILDSVAQNNVFFTSDENIAAVKSPVIIMHAEDDLVIPYDLGLKLYKSAQQNRPEGSGPLQFVPLKASFGYGHKHIFQAPELPEIIKLWHNRKLLNPDIDNLIDNLGIGVLNMFVFNTYYNGVDWMFLDKAVDRIPHKLVGKASQRTGS</sequence>
<dbReference type="Pfam" id="PF07645">
    <property type="entry name" value="EGF_CA"/>
    <property type="match status" value="1"/>
</dbReference>
<dbReference type="GO" id="GO:0006660">
    <property type="term" value="P:phosphatidylserine catabolic process"/>
    <property type="evidence" value="ECO:0007669"/>
    <property type="project" value="TreeGrafter"/>
</dbReference>
<dbReference type="Gene3D" id="2.60.40.10">
    <property type="entry name" value="Immunoglobulins"/>
    <property type="match status" value="1"/>
</dbReference>
<evidence type="ECO:0000259" key="11">
    <source>
        <dbReference type="PROSITE" id="PS50262"/>
    </source>
</evidence>
<keyword evidence="5" id="KW-0677">Repeat</keyword>
<evidence type="ECO:0000256" key="6">
    <source>
        <dbReference type="ARBA" id="ARBA00022989"/>
    </source>
</evidence>
<dbReference type="InterPro" id="IPR015919">
    <property type="entry name" value="Cadherin-like_sf"/>
</dbReference>
<accession>K1QQ58</accession>
<evidence type="ECO:0000313" key="12">
    <source>
        <dbReference type="EMBL" id="EKC33314.1"/>
    </source>
</evidence>
<dbReference type="Pfam" id="PF00561">
    <property type="entry name" value="Abhydrolase_1"/>
    <property type="match status" value="1"/>
</dbReference>
<evidence type="ECO:0000256" key="3">
    <source>
        <dbReference type="ARBA" id="ARBA00022692"/>
    </source>
</evidence>
<evidence type="ECO:0000256" key="2">
    <source>
        <dbReference type="ARBA" id="ARBA00022536"/>
    </source>
</evidence>
<dbReference type="Gene3D" id="3.40.50.1820">
    <property type="entry name" value="alpha/beta hydrolase"/>
    <property type="match status" value="1"/>
</dbReference>
<dbReference type="InterPro" id="IPR013783">
    <property type="entry name" value="Ig-like_fold"/>
</dbReference>
<dbReference type="InterPro" id="IPR029058">
    <property type="entry name" value="AB_hydrolase_fold"/>
</dbReference>
<dbReference type="Gene3D" id="1.20.1070.10">
    <property type="entry name" value="Rhodopsin 7-helix transmembrane proteins"/>
    <property type="match status" value="1"/>
</dbReference>
<dbReference type="InterPro" id="IPR000152">
    <property type="entry name" value="EGF-type_Asp/Asn_hydroxyl_site"/>
</dbReference>
<dbReference type="PRINTS" id="PR00237">
    <property type="entry name" value="GPCRRHODOPSN"/>
</dbReference>
<dbReference type="GO" id="GO:0004622">
    <property type="term" value="F:phosphatidylcholine lysophospholipase activity"/>
    <property type="evidence" value="ECO:0007669"/>
    <property type="project" value="TreeGrafter"/>
</dbReference>
<dbReference type="InterPro" id="IPR000742">
    <property type="entry name" value="EGF"/>
</dbReference>
<keyword evidence="8" id="KW-1015">Disulfide bond</keyword>
<dbReference type="InterPro" id="IPR017452">
    <property type="entry name" value="GPCR_Rhodpsn_7TM"/>
</dbReference>
<dbReference type="FunFam" id="2.10.25.10:FF:000038">
    <property type="entry name" value="Fibrillin 2"/>
    <property type="match status" value="1"/>
</dbReference>
<dbReference type="SUPFAM" id="SSF49313">
    <property type="entry name" value="Cadherin-like"/>
    <property type="match status" value="1"/>
</dbReference>
<dbReference type="GO" id="GO:0047372">
    <property type="term" value="F:monoacylglycerol lipase activity"/>
    <property type="evidence" value="ECO:0007669"/>
    <property type="project" value="TreeGrafter"/>
</dbReference>
<evidence type="ECO:0000256" key="4">
    <source>
        <dbReference type="ARBA" id="ARBA00022729"/>
    </source>
</evidence>
<evidence type="ECO:0000259" key="10">
    <source>
        <dbReference type="PROSITE" id="PS50026"/>
    </source>
</evidence>
<keyword evidence="6" id="KW-1133">Transmembrane helix</keyword>
<dbReference type="SUPFAM" id="SSF81321">
    <property type="entry name" value="Family A G protein-coupled receptor-like"/>
    <property type="match status" value="1"/>
</dbReference>
<dbReference type="PANTHER" id="PTHR12277:SF194">
    <property type="entry name" value="FI04476P"/>
    <property type="match status" value="1"/>
</dbReference>
<dbReference type="AlphaFoldDB" id="K1QQ58"/>
<evidence type="ECO:0000256" key="1">
    <source>
        <dbReference type="ARBA" id="ARBA00004370"/>
    </source>
</evidence>
<dbReference type="InterPro" id="IPR000073">
    <property type="entry name" value="AB_hydrolase_1"/>
</dbReference>
<dbReference type="ESTHER" id="cragi-k1qq58">
    <property type="family name" value="ABHD12-PHARC"/>
</dbReference>
<keyword evidence="4" id="KW-0732">Signal</keyword>
<dbReference type="Gene3D" id="2.10.25.10">
    <property type="entry name" value="Laminin"/>
    <property type="match status" value="2"/>
</dbReference>
<dbReference type="InterPro" id="IPR001881">
    <property type="entry name" value="EGF-like_Ca-bd_dom"/>
</dbReference>
<dbReference type="GO" id="GO:0052651">
    <property type="term" value="P:monoacylglycerol catabolic process"/>
    <property type="evidence" value="ECO:0007669"/>
    <property type="project" value="TreeGrafter"/>
</dbReference>
<dbReference type="Pfam" id="PF05345">
    <property type="entry name" value="He_PIG"/>
    <property type="match status" value="1"/>
</dbReference>
<dbReference type="InterPro" id="IPR018097">
    <property type="entry name" value="EGF_Ca-bd_CS"/>
</dbReference>
<reference evidence="12" key="1">
    <citation type="journal article" date="2012" name="Nature">
        <title>The oyster genome reveals stress adaptation and complexity of shell formation.</title>
        <authorList>
            <person name="Zhang G."/>
            <person name="Fang X."/>
            <person name="Guo X."/>
            <person name="Li L."/>
            <person name="Luo R."/>
            <person name="Xu F."/>
            <person name="Yang P."/>
            <person name="Zhang L."/>
            <person name="Wang X."/>
            <person name="Qi H."/>
            <person name="Xiong Z."/>
            <person name="Que H."/>
            <person name="Xie Y."/>
            <person name="Holland P.W."/>
            <person name="Paps J."/>
            <person name="Zhu Y."/>
            <person name="Wu F."/>
            <person name="Chen Y."/>
            <person name="Wang J."/>
            <person name="Peng C."/>
            <person name="Meng J."/>
            <person name="Yang L."/>
            <person name="Liu J."/>
            <person name="Wen B."/>
            <person name="Zhang N."/>
            <person name="Huang Z."/>
            <person name="Zhu Q."/>
            <person name="Feng Y."/>
            <person name="Mount A."/>
            <person name="Hedgecock D."/>
            <person name="Xu Z."/>
            <person name="Liu Y."/>
            <person name="Domazet-Loso T."/>
            <person name="Du Y."/>
            <person name="Sun X."/>
            <person name="Zhang S."/>
            <person name="Liu B."/>
            <person name="Cheng P."/>
            <person name="Jiang X."/>
            <person name="Li J."/>
            <person name="Fan D."/>
            <person name="Wang W."/>
            <person name="Fu W."/>
            <person name="Wang T."/>
            <person name="Wang B."/>
            <person name="Zhang J."/>
            <person name="Peng Z."/>
            <person name="Li Y."/>
            <person name="Li N."/>
            <person name="Wang J."/>
            <person name="Chen M."/>
            <person name="He Y."/>
            <person name="Tan F."/>
            <person name="Song X."/>
            <person name="Zheng Q."/>
            <person name="Huang R."/>
            <person name="Yang H."/>
            <person name="Du X."/>
            <person name="Chen L."/>
            <person name="Yang M."/>
            <person name="Gaffney P.M."/>
            <person name="Wang S."/>
            <person name="Luo L."/>
            <person name="She Z."/>
            <person name="Ming Y."/>
            <person name="Huang W."/>
            <person name="Zhang S."/>
            <person name="Huang B."/>
            <person name="Zhang Y."/>
            <person name="Qu T."/>
            <person name="Ni P."/>
            <person name="Miao G."/>
            <person name="Wang J."/>
            <person name="Wang Q."/>
            <person name="Steinberg C.E."/>
            <person name="Wang H."/>
            <person name="Li N."/>
            <person name="Qian L."/>
            <person name="Zhang G."/>
            <person name="Li Y."/>
            <person name="Yang H."/>
            <person name="Liu X."/>
            <person name="Wang J."/>
            <person name="Yin Y."/>
            <person name="Wang J."/>
        </authorList>
    </citation>
    <scope>NUCLEOTIDE SEQUENCE [LARGE SCALE GENOMIC DNA]</scope>
    <source>
        <strain evidence="12">05x7-T-G4-1.051#20</strain>
    </source>
</reference>
<dbReference type="InterPro" id="IPR049883">
    <property type="entry name" value="NOTCH1_EGF-like"/>
</dbReference>
<dbReference type="PANTHER" id="PTHR12277">
    <property type="entry name" value="ALPHA/BETA HYDROLASE DOMAIN-CONTAINING PROTEIN"/>
    <property type="match status" value="1"/>
</dbReference>
<dbReference type="InterPro" id="IPR000276">
    <property type="entry name" value="GPCR_Rhodpsn"/>
</dbReference>
<dbReference type="HOGENOM" id="CLU_291911_0_0_1"/>
<dbReference type="PROSITE" id="PS00010">
    <property type="entry name" value="ASX_HYDROXYL"/>
    <property type="match status" value="1"/>
</dbReference>
<feature type="domain" description="EGF-like" evidence="10">
    <location>
        <begin position="609"/>
        <end position="651"/>
    </location>
</feature>
<evidence type="ECO:0000256" key="7">
    <source>
        <dbReference type="ARBA" id="ARBA00023136"/>
    </source>
</evidence>
<dbReference type="SMART" id="SM00179">
    <property type="entry name" value="EGF_CA"/>
    <property type="match status" value="1"/>
</dbReference>
<dbReference type="GO" id="GO:0004930">
    <property type="term" value="F:G protein-coupled receptor activity"/>
    <property type="evidence" value="ECO:0007669"/>
    <property type="project" value="InterPro"/>
</dbReference>
<organism evidence="12">
    <name type="scientific">Magallana gigas</name>
    <name type="common">Pacific oyster</name>
    <name type="synonym">Crassostrea gigas</name>
    <dbReference type="NCBI Taxonomy" id="29159"/>
    <lineage>
        <taxon>Eukaryota</taxon>
        <taxon>Metazoa</taxon>
        <taxon>Spiralia</taxon>
        <taxon>Lophotrochozoa</taxon>
        <taxon>Mollusca</taxon>
        <taxon>Bivalvia</taxon>
        <taxon>Autobranchia</taxon>
        <taxon>Pteriomorphia</taxon>
        <taxon>Ostreida</taxon>
        <taxon>Ostreoidea</taxon>
        <taxon>Ostreidae</taxon>
        <taxon>Magallana</taxon>
    </lineage>
</organism>
<keyword evidence="2 9" id="KW-0245">EGF-like domain</keyword>
<dbReference type="EMBL" id="JH818368">
    <property type="protein sequence ID" value="EKC33314.1"/>
    <property type="molecule type" value="Genomic_DNA"/>
</dbReference>
<comment type="caution">
    <text evidence="9">Lacks conserved residue(s) required for the propagation of feature annotation.</text>
</comment>
<dbReference type="SMART" id="SM00181">
    <property type="entry name" value="EGF"/>
    <property type="match status" value="2"/>
</dbReference>
<evidence type="ECO:0000256" key="8">
    <source>
        <dbReference type="ARBA" id="ARBA00023157"/>
    </source>
</evidence>
<dbReference type="SUPFAM" id="SSF53474">
    <property type="entry name" value="alpha/beta-Hydrolases"/>
    <property type="match status" value="1"/>
</dbReference>
<dbReference type="PROSITE" id="PS01186">
    <property type="entry name" value="EGF_2"/>
    <property type="match status" value="2"/>
</dbReference>
<name>K1QQ58_MAGGI</name>
<evidence type="ECO:0000256" key="9">
    <source>
        <dbReference type="PROSITE-ProRule" id="PRU00076"/>
    </source>
</evidence>
<dbReference type="GO" id="GO:0005509">
    <property type="term" value="F:calcium ion binding"/>
    <property type="evidence" value="ECO:0007669"/>
    <property type="project" value="InterPro"/>
</dbReference>
<dbReference type="GO" id="GO:0005789">
    <property type="term" value="C:endoplasmic reticulum membrane"/>
    <property type="evidence" value="ECO:0007669"/>
    <property type="project" value="TreeGrafter"/>
</dbReference>
<dbReference type="Pfam" id="PF00001">
    <property type="entry name" value="7tm_1"/>
    <property type="match status" value="1"/>
</dbReference>